<dbReference type="Pfam" id="PF02355">
    <property type="entry name" value="SecD_SecF_C"/>
    <property type="match status" value="1"/>
</dbReference>
<dbReference type="Pfam" id="PF07549">
    <property type="entry name" value="Sec_GG"/>
    <property type="match status" value="1"/>
</dbReference>
<dbReference type="EMBL" id="UOEE01000102">
    <property type="protein sequence ID" value="VAV90060.1"/>
    <property type="molecule type" value="Genomic_DNA"/>
</dbReference>
<keyword evidence="6" id="KW-0653">Protein transport</keyword>
<dbReference type="InterPro" id="IPR048634">
    <property type="entry name" value="SecD_SecF_C"/>
</dbReference>
<feature type="transmembrane region" description="Helical" evidence="10">
    <location>
        <begin position="24"/>
        <end position="48"/>
    </location>
</feature>
<evidence type="ECO:0000256" key="3">
    <source>
        <dbReference type="ARBA" id="ARBA00022448"/>
    </source>
</evidence>
<dbReference type="GO" id="GO:0015450">
    <property type="term" value="F:protein-transporting ATPase activity"/>
    <property type="evidence" value="ECO:0007669"/>
    <property type="project" value="InterPro"/>
</dbReference>
<dbReference type="InterPro" id="IPR022813">
    <property type="entry name" value="SecD/SecF_arch_bac"/>
</dbReference>
<dbReference type="InterPro" id="IPR005665">
    <property type="entry name" value="SecF_bac"/>
</dbReference>
<feature type="transmembrane region" description="Helical" evidence="10">
    <location>
        <begin position="281"/>
        <end position="298"/>
    </location>
</feature>
<organism evidence="12">
    <name type="scientific">hydrothermal vent metagenome</name>
    <dbReference type="NCBI Taxonomy" id="652676"/>
    <lineage>
        <taxon>unclassified sequences</taxon>
        <taxon>metagenomes</taxon>
        <taxon>ecological metagenomes</taxon>
    </lineage>
</organism>
<dbReference type="GO" id="GO:0006886">
    <property type="term" value="P:intracellular protein transport"/>
    <property type="evidence" value="ECO:0007669"/>
    <property type="project" value="InterPro"/>
</dbReference>
<sequence>MALAFVRIIPEGTHYRFVRLRNMAFAFSIAAVFGSMVAFFTLGINLGIDFKGGGNIEIETEAPANLTKIGSIVRGLGLGEVEVREFGSPTEVLIRFERQTSTDPEVNEEKLQQTAARKVHTALYQSYSDIKIEFDGDRLASVTSPNALDLEKGQAAMSSLGVPGLELAAGEDANSLVLKLPEVVIDRKTGPELQQQLFGQAQYKLLETYSTLTSQRTEIVGPKVSGELVRSGITAVLGALFCMLIYIWLRFEWQFSVGAVVALIHDVLLTIGMFSLTRIEFNLASIAAILTIVGYSMNDTVVVYDRIREKLRKFKKMALPDLIDLAINKTLSRTSITSLTTLLALVSLYFLGGEALRGFAITMIWGVVVGTYSSIFIAAPVLLFLGVDRTEMEES</sequence>
<feature type="transmembrane region" description="Helical" evidence="10">
    <location>
        <begin position="363"/>
        <end position="387"/>
    </location>
</feature>
<evidence type="ECO:0000256" key="8">
    <source>
        <dbReference type="ARBA" id="ARBA00023010"/>
    </source>
</evidence>
<keyword evidence="7 10" id="KW-1133">Transmembrane helix</keyword>
<evidence type="ECO:0000256" key="9">
    <source>
        <dbReference type="ARBA" id="ARBA00023136"/>
    </source>
</evidence>
<evidence type="ECO:0000313" key="12">
    <source>
        <dbReference type="EMBL" id="VAV90060.1"/>
    </source>
</evidence>
<evidence type="ECO:0000256" key="5">
    <source>
        <dbReference type="ARBA" id="ARBA00022692"/>
    </source>
</evidence>
<proteinExistence type="inferred from homology"/>
<evidence type="ECO:0000256" key="6">
    <source>
        <dbReference type="ARBA" id="ARBA00022927"/>
    </source>
</evidence>
<keyword evidence="4" id="KW-1003">Cell membrane</keyword>
<evidence type="ECO:0000256" key="7">
    <source>
        <dbReference type="ARBA" id="ARBA00022989"/>
    </source>
</evidence>
<accession>A0A3B0RA82</accession>
<dbReference type="NCBIfam" id="TIGR00916">
    <property type="entry name" value="2A0604s01"/>
    <property type="match status" value="1"/>
</dbReference>
<protein>
    <recommendedName>
        <fullName evidence="2">Protein translocase subunit SecF</fullName>
    </recommendedName>
</protein>
<dbReference type="InterPro" id="IPR022645">
    <property type="entry name" value="SecD/SecF_bac"/>
</dbReference>
<dbReference type="Gene3D" id="1.20.1640.10">
    <property type="entry name" value="Multidrug efflux transporter AcrB transmembrane domain"/>
    <property type="match status" value="1"/>
</dbReference>
<dbReference type="NCBIfam" id="TIGR00966">
    <property type="entry name" value="transloc_SecF"/>
    <property type="match status" value="1"/>
</dbReference>
<feature type="transmembrane region" description="Helical" evidence="10">
    <location>
        <begin position="331"/>
        <end position="351"/>
    </location>
</feature>
<keyword evidence="9 10" id="KW-0472">Membrane</keyword>
<feature type="transmembrane region" description="Helical" evidence="10">
    <location>
        <begin position="228"/>
        <end position="249"/>
    </location>
</feature>
<gene>
    <name evidence="12" type="ORF">MNBD_ALPHA06-108</name>
</gene>
<name>A0A3B0RA82_9ZZZZ</name>
<dbReference type="HAMAP" id="MF_01464_B">
    <property type="entry name" value="SecF_B"/>
    <property type="match status" value="1"/>
</dbReference>
<feature type="domain" description="Protein export membrane protein SecD/SecF C-terminal" evidence="11">
    <location>
        <begin position="207"/>
        <end position="386"/>
    </location>
</feature>
<dbReference type="PANTHER" id="PTHR30081">
    <property type="entry name" value="PROTEIN-EXPORT MEMBRANE PROTEIN SEC"/>
    <property type="match status" value="1"/>
</dbReference>
<dbReference type="FunFam" id="1.20.1640.10:FF:000024">
    <property type="entry name" value="Multifunctional fusion protein"/>
    <property type="match status" value="1"/>
</dbReference>
<evidence type="ECO:0000259" key="11">
    <source>
        <dbReference type="Pfam" id="PF02355"/>
    </source>
</evidence>
<evidence type="ECO:0000256" key="2">
    <source>
        <dbReference type="ARBA" id="ARBA00015792"/>
    </source>
</evidence>
<comment type="subcellular location">
    <subcellularLocation>
        <location evidence="1">Cell membrane</location>
        <topology evidence="1">Multi-pass membrane protein</topology>
    </subcellularLocation>
</comment>
<dbReference type="AlphaFoldDB" id="A0A3B0RA82"/>
<evidence type="ECO:0000256" key="1">
    <source>
        <dbReference type="ARBA" id="ARBA00004651"/>
    </source>
</evidence>
<dbReference type="InterPro" id="IPR055344">
    <property type="entry name" value="SecD_SecF_C_bact"/>
</dbReference>
<reference evidence="12" key="1">
    <citation type="submission" date="2018-06" db="EMBL/GenBank/DDBJ databases">
        <authorList>
            <person name="Zhirakovskaya E."/>
        </authorList>
    </citation>
    <scope>NUCLEOTIDE SEQUENCE</scope>
</reference>
<dbReference type="InterPro" id="IPR022646">
    <property type="entry name" value="SecD/SecF_CS"/>
</dbReference>
<dbReference type="PRINTS" id="PR01755">
    <property type="entry name" value="SECFTRNLCASE"/>
</dbReference>
<keyword evidence="8" id="KW-0811">Translocation</keyword>
<keyword evidence="3" id="KW-0813">Transport</keyword>
<dbReference type="GO" id="GO:0005886">
    <property type="term" value="C:plasma membrane"/>
    <property type="evidence" value="ECO:0007669"/>
    <property type="project" value="UniProtKB-SubCell"/>
</dbReference>
<dbReference type="SUPFAM" id="SSF82866">
    <property type="entry name" value="Multidrug efflux transporter AcrB transmembrane domain"/>
    <property type="match status" value="1"/>
</dbReference>
<evidence type="ECO:0000256" key="4">
    <source>
        <dbReference type="ARBA" id="ARBA00022475"/>
    </source>
</evidence>
<dbReference type="PANTHER" id="PTHR30081:SF8">
    <property type="entry name" value="PROTEIN TRANSLOCASE SUBUNIT SECF"/>
    <property type="match status" value="1"/>
</dbReference>
<keyword evidence="5 10" id="KW-0812">Transmembrane</keyword>
<evidence type="ECO:0000256" key="10">
    <source>
        <dbReference type="SAM" id="Phobius"/>
    </source>
</evidence>
<feature type="transmembrane region" description="Helical" evidence="10">
    <location>
        <begin position="255"/>
        <end position="274"/>
    </location>
</feature>